<gene>
    <name evidence="6" type="primary">RP-L14</name>
    <name evidence="4" type="synonym">rpl14</name>
    <name evidence="6" type="synonym">rplN</name>
</gene>
<dbReference type="GO" id="GO:0022625">
    <property type="term" value="C:cytosolic large ribosomal subunit"/>
    <property type="evidence" value="ECO:0007669"/>
    <property type="project" value="TreeGrafter"/>
</dbReference>
<keyword evidence="4" id="KW-0699">rRNA-binding</keyword>
<dbReference type="PROSITE" id="PS00049">
    <property type="entry name" value="RIBOSOMAL_L14"/>
    <property type="match status" value="1"/>
</dbReference>
<dbReference type="PANTHER" id="PTHR11761:SF8">
    <property type="entry name" value="LARGE RIBOSOMAL SUBUNIT PROTEIN UL14"/>
    <property type="match status" value="1"/>
</dbReference>
<comment type="function">
    <text evidence="4">Binds to 23S rRNA. Forms part of two intersubunit bridges in the 70S ribosome.</text>
</comment>
<sequence>MSQGRSRGKASKGVVEFRPRVTRVIPVGARITCADNSGAKILEVVNVHKYHTRLSRLPAAAVGDFCNVVVKKGPAELRKQVHGAVIIRQKYAVRRLNGVRVSFEDNAAVIITADGELKGTDIKGPVAVEASEKWPRIANLASMVI</sequence>
<evidence type="ECO:0000256" key="1">
    <source>
        <dbReference type="ARBA" id="ARBA00010745"/>
    </source>
</evidence>
<evidence type="ECO:0000256" key="3">
    <source>
        <dbReference type="ARBA" id="ARBA00023274"/>
    </source>
</evidence>
<accession>A0A075GQB3</accession>
<dbReference type="InterPro" id="IPR019972">
    <property type="entry name" value="Ribosomal_uL14_CS"/>
</dbReference>
<dbReference type="HAMAP" id="MF_01367">
    <property type="entry name" value="Ribosomal_uL14"/>
    <property type="match status" value="1"/>
</dbReference>
<keyword evidence="2 4" id="KW-0689">Ribosomal protein</keyword>
<dbReference type="GO" id="GO:0003735">
    <property type="term" value="F:structural constituent of ribosome"/>
    <property type="evidence" value="ECO:0007669"/>
    <property type="project" value="InterPro"/>
</dbReference>
<organism evidence="6">
    <name type="scientific">uncultured marine thaumarchaeote KM3_173_D12</name>
    <dbReference type="NCBI Taxonomy" id="1456049"/>
    <lineage>
        <taxon>Archaea</taxon>
        <taxon>Nitrososphaerota</taxon>
        <taxon>environmental samples</taxon>
    </lineage>
</organism>
<comment type="similarity">
    <text evidence="1 4 5">Belongs to the universal ribosomal protein uL14 family.</text>
</comment>
<dbReference type="SUPFAM" id="SSF50193">
    <property type="entry name" value="Ribosomal protein L14"/>
    <property type="match status" value="1"/>
</dbReference>
<dbReference type="FunFam" id="2.40.150.20:FF:000007">
    <property type="entry name" value="50S ribosomal protein L14"/>
    <property type="match status" value="1"/>
</dbReference>
<keyword evidence="3 4" id="KW-0687">Ribonucleoprotein</keyword>
<evidence type="ECO:0000256" key="4">
    <source>
        <dbReference type="HAMAP-Rule" id="MF_01367"/>
    </source>
</evidence>
<dbReference type="InterPro" id="IPR000218">
    <property type="entry name" value="Ribosomal_uL14"/>
</dbReference>
<comment type="subunit">
    <text evidence="4">Part of the 50S ribosomal subunit. Forms a cluster with proteins L3 and L24e, part of which may contact the 16S rRNA in 2 intersubunit bridges.</text>
</comment>
<dbReference type="GO" id="GO:0070180">
    <property type="term" value="F:large ribosomal subunit rRNA binding"/>
    <property type="evidence" value="ECO:0007669"/>
    <property type="project" value="TreeGrafter"/>
</dbReference>
<dbReference type="PANTHER" id="PTHR11761">
    <property type="entry name" value="50S/60S RIBOSOMAL PROTEIN L14/L23"/>
    <property type="match status" value="1"/>
</dbReference>
<dbReference type="InterPro" id="IPR036853">
    <property type="entry name" value="Ribosomal_uL14_sf"/>
</dbReference>
<reference evidence="6" key="1">
    <citation type="journal article" date="2014" name="Genome Biol. Evol.">
        <title>Pangenome evidence for extensive interdomain horizontal transfer affecting lineage core and shell genes in uncultured planktonic thaumarchaeota and euryarchaeota.</title>
        <authorList>
            <person name="Deschamps P."/>
            <person name="Zivanovic Y."/>
            <person name="Moreira D."/>
            <person name="Rodriguez-Valera F."/>
            <person name="Lopez-Garcia P."/>
        </authorList>
    </citation>
    <scope>NUCLEOTIDE SEQUENCE</scope>
</reference>
<dbReference type="Pfam" id="PF00238">
    <property type="entry name" value="Ribosomal_L14"/>
    <property type="match status" value="1"/>
</dbReference>
<protein>
    <recommendedName>
        <fullName evidence="4">Large ribosomal subunit protein uL14</fullName>
    </recommendedName>
</protein>
<evidence type="ECO:0000256" key="5">
    <source>
        <dbReference type="RuleBase" id="RU003949"/>
    </source>
</evidence>
<dbReference type="EMBL" id="KF900705">
    <property type="protein sequence ID" value="AIF04317.1"/>
    <property type="molecule type" value="Genomic_DNA"/>
</dbReference>
<evidence type="ECO:0000256" key="2">
    <source>
        <dbReference type="ARBA" id="ARBA00022980"/>
    </source>
</evidence>
<dbReference type="CDD" id="cd00337">
    <property type="entry name" value="Ribosomal_uL14"/>
    <property type="match status" value="1"/>
</dbReference>
<dbReference type="NCBIfam" id="NF006344">
    <property type="entry name" value="PRK08571.1"/>
    <property type="match status" value="1"/>
</dbReference>
<keyword evidence="4" id="KW-0694">RNA-binding</keyword>
<dbReference type="AlphaFoldDB" id="A0A075GQB3"/>
<dbReference type="SMART" id="SM01374">
    <property type="entry name" value="Ribosomal_L14"/>
    <property type="match status" value="1"/>
</dbReference>
<name>A0A075GQB3_9ARCH</name>
<dbReference type="GO" id="GO:0006412">
    <property type="term" value="P:translation"/>
    <property type="evidence" value="ECO:0007669"/>
    <property type="project" value="UniProtKB-UniRule"/>
</dbReference>
<proteinExistence type="inferred from homology"/>
<evidence type="ECO:0000313" key="6">
    <source>
        <dbReference type="EMBL" id="AIF04317.1"/>
    </source>
</evidence>
<dbReference type="Gene3D" id="2.40.150.20">
    <property type="entry name" value="Ribosomal protein L14"/>
    <property type="match status" value="1"/>
</dbReference>